<dbReference type="InterPro" id="IPR013022">
    <property type="entry name" value="Xyl_isomerase-like_TIM-brl"/>
</dbReference>
<evidence type="ECO:0000313" key="2">
    <source>
        <dbReference type="EMBL" id="RAP74728.1"/>
    </source>
</evidence>
<sequence>MDAYPVSAVRYASFFVKIKEDSIMRLSTSTNLLDRVYFDFGVISPESCLEQGLEAGFKVFDFNFCDQGRPGRPIAQDDWYEYIVNFKKFADELGVTFSQTHLHMYDPKDPSVTDHAWEQELLHRSIVCSGVLGAEWAVAHPLHQHRPDYSRQQYVQANLDFFGPILDEAQKMGYGISLENMVQWDENYVFACNGEDLAELVDALNRPNVGVCWDFGHANLSVRDQAAELRKIGSRLKSTHIADNHGLADEHLAPFYGHVDWHHMMRVLKEINYKGDFTYEIQAFSSPLPVELRRTMTAHVADIGNYLIRCFKE</sequence>
<dbReference type="Gene3D" id="3.20.20.150">
    <property type="entry name" value="Divalent-metal-dependent TIM barrel enzymes"/>
    <property type="match status" value="1"/>
</dbReference>
<dbReference type="InterPro" id="IPR050312">
    <property type="entry name" value="IolE/XylAMocC-like"/>
</dbReference>
<dbReference type="PANTHER" id="PTHR12110">
    <property type="entry name" value="HYDROXYPYRUVATE ISOMERASE"/>
    <property type="match status" value="1"/>
</dbReference>
<evidence type="ECO:0000313" key="3">
    <source>
        <dbReference type="Proteomes" id="UP000249260"/>
    </source>
</evidence>
<accession>A0A328TW54</accession>
<name>A0A328TW54_9BACL</name>
<dbReference type="Proteomes" id="UP000249260">
    <property type="component" value="Unassembled WGS sequence"/>
</dbReference>
<keyword evidence="3" id="KW-1185">Reference proteome</keyword>
<reference evidence="2 3" key="1">
    <citation type="submission" date="2018-06" db="EMBL/GenBank/DDBJ databases">
        <title>Paenibacillus montanisoli sp. nov., isolated from mountain area soil.</title>
        <authorList>
            <person name="Wu M."/>
        </authorList>
    </citation>
    <scope>NUCLEOTIDE SEQUENCE [LARGE SCALE GENOMIC DNA]</scope>
    <source>
        <strain evidence="2 3">RA17</strain>
    </source>
</reference>
<comment type="caution">
    <text evidence="2">The sequence shown here is derived from an EMBL/GenBank/DDBJ whole genome shotgun (WGS) entry which is preliminary data.</text>
</comment>
<dbReference type="Pfam" id="PF01261">
    <property type="entry name" value="AP_endonuc_2"/>
    <property type="match status" value="1"/>
</dbReference>
<feature type="domain" description="Xylose isomerase-like TIM barrel" evidence="1">
    <location>
        <begin position="53"/>
        <end position="285"/>
    </location>
</feature>
<dbReference type="OrthoDB" id="110795at2"/>
<dbReference type="AlphaFoldDB" id="A0A328TW54"/>
<proteinExistence type="predicted"/>
<organism evidence="2 3">
    <name type="scientific">Paenibacillus montanisoli</name>
    <dbReference type="NCBI Taxonomy" id="2081970"/>
    <lineage>
        <taxon>Bacteria</taxon>
        <taxon>Bacillati</taxon>
        <taxon>Bacillota</taxon>
        <taxon>Bacilli</taxon>
        <taxon>Bacillales</taxon>
        <taxon>Paenibacillaceae</taxon>
        <taxon>Paenibacillus</taxon>
    </lineage>
</organism>
<evidence type="ECO:0000259" key="1">
    <source>
        <dbReference type="Pfam" id="PF01261"/>
    </source>
</evidence>
<dbReference type="EMBL" id="QLUW01000004">
    <property type="protein sequence ID" value="RAP74728.1"/>
    <property type="molecule type" value="Genomic_DNA"/>
</dbReference>
<dbReference type="SUPFAM" id="SSF51658">
    <property type="entry name" value="Xylose isomerase-like"/>
    <property type="match status" value="1"/>
</dbReference>
<dbReference type="InterPro" id="IPR036237">
    <property type="entry name" value="Xyl_isomerase-like_sf"/>
</dbReference>
<gene>
    <name evidence="2" type="ORF">DL346_22070</name>
</gene>
<dbReference type="PANTHER" id="PTHR12110:SF21">
    <property type="entry name" value="XYLOSE ISOMERASE-LIKE TIM BARREL DOMAIN-CONTAINING PROTEIN"/>
    <property type="match status" value="1"/>
</dbReference>
<protein>
    <recommendedName>
        <fullName evidence="1">Xylose isomerase-like TIM barrel domain-containing protein</fullName>
    </recommendedName>
</protein>